<accession>A0ACD3BCD8</accession>
<reference evidence="1 2" key="1">
    <citation type="journal article" date="2019" name="Nat. Ecol. Evol.">
        <title>Megaphylogeny resolves global patterns of mushroom evolution.</title>
        <authorList>
            <person name="Varga T."/>
            <person name="Krizsan K."/>
            <person name="Foldi C."/>
            <person name="Dima B."/>
            <person name="Sanchez-Garcia M."/>
            <person name="Sanchez-Ramirez S."/>
            <person name="Szollosi G.J."/>
            <person name="Szarkandi J.G."/>
            <person name="Papp V."/>
            <person name="Albert L."/>
            <person name="Andreopoulos W."/>
            <person name="Angelini C."/>
            <person name="Antonin V."/>
            <person name="Barry K.W."/>
            <person name="Bougher N.L."/>
            <person name="Buchanan P."/>
            <person name="Buyck B."/>
            <person name="Bense V."/>
            <person name="Catcheside P."/>
            <person name="Chovatia M."/>
            <person name="Cooper J."/>
            <person name="Damon W."/>
            <person name="Desjardin D."/>
            <person name="Finy P."/>
            <person name="Geml J."/>
            <person name="Haridas S."/>
            <person name="Hughes K."/>
            <person name="Justo A."/>
            <person name="Karasinski D."/>
            <person name="Kautmanova I."/>
            <person name="Kiss B."/>
            <person name="Kocsube S."/>
            <person name="Kotiranta H."/>
            <person name="LaButti K.M."/>
            <person name="Lechner B.E."/>
            <person name="Liimatainen K."/>
            <person name="Lipzen A."/>
            <person name="Lukacs Z."/>
            <person name="Mihaltcheva S."/>
            <person name="Morgado L.N."/>
            <person name="Niskanen T."/>
            <person name="Noordeloos M.E."/>
            <person name="Ohm R.A."/>
            <person name="Ortiz-Santana B."/>
            <person name="Ovrebo C."/>
            <person name="Racz N."/>
            <person name="Riley R."/>
            <person name="Savchenko A."/>
            <person name="Shiryaev A."/>
            <person name="Soop K."/>
            <person name="Spirin V."/>
            <person name="Szebenyi C."/>
            <person name="Tomsovsky M."/>
            <person name="Tulloss R.E."/>
            <person name="Uehling J."/>
            <person name="Grigoriev I.V."/>
            <person name="Vagvolgyi C."/>
            <person name="Papp T."/>
            <person name="Martin F.M."/>
            <person name="Miettinen O."/>
            <person name="Hibbett D.S."/>
            <person name="Nagy L.G."/>
        </authorList>
    </citation>
    <scope>NUCLEOTIDE SEQUENCE [LARGE SCALE GENOMIC DNA]</scope>
    <source>
        <strain evidence="1 2">NL-1719</strain>
    </source>
</reference>
<name>A0ACD3BCD8_9AGAR</name>
<evidence type="ECO:0000313" key="1">
    <source>
        <dbReference type="EMBL" id="TFK75510.1"/>
    </source>
</evidence>
<sequence length="565" mass="63679">MTPPALNNEDVIREILEYLFLDFEPAWVNVGSPAIKTSKSWLYNTAFLSRTFSQPALDLLWRMMDSLDPLLNLLPENVLRRDSDGCSVSYVPSVPHDLARFSYYAGKIQIFHYNAPSRVNSDHYGGWHILYALLHHPVVPSPLLPRLNTLHIGALALATNPSIPFCLLSPSLRRVNFVTLNGVSHNLFRTFISCLLSRAPGLQHFDVHDELPEDMTEMLFHFSQLRSLRLTTNNWATLLHRPGLARLPKLATLSVNLSALVAPAISENLVSSPNLTKVSIKCRMSVFLAFVNSFNLPTLSHLDLNFVKEHGFNQQPPHALFPDDVSILRVMEKWSSSLEILKINGGNIIQIDEIARSGNGQLSPVEFRQLTSLEIRNLRFSSFLSPLSDYTCWALARCLPSIQYLALPLSHSVSFNSLRRLVLVCPHLHSLQIGIDALSLSQLLFSPGPGHSYDSFWHNLQELSVGETIVHDQFLLARPLIGLFPNLKRIISPSKVWASVNDLYAFVRSLKSDSFQHQNVSPKDLHVLREKMIQNVYDLSLPDDLRLKALPPKPMPQMYAGTSKE</sequence>
<organism evidence="1 2">
    <name type="scientific">Pluteus cervinus</name>
    <dbReference type="NCBI Taxonomy" id="181527"/>
    <lineage>
        <taxon>Eukaryota</taxon>
        <taxon>Fungi</taxon>
        <taxon>Dikarya</taxon>
        <taxon>Basidiomycota</taxon>
        <taxon>Agaricomycotina</taxon>
        <taxon>Agaricomycetes</taxon>
        <taxon>Agaricomycetidae</taxon>
        <taxon>Agaricales</taxon>
        <taxon>Pluteineae</taxon>
        <taxon>Pluteaceae</taxon>
        <taxon>Pluteus</taxon>
    </lineage>
</organism>
<keyword evidence="2" id="KW-1185">Reference proteome</keyword>
<proteinExistence type="predicted"/>
<evidence type="ECO:0000313" key="2">
    <source>
        <dbReference type="Proteomes" id="UP000308600"/>
    </source>
</evidence>
<protein>
    <submittedName>
        <fullName evidence="1">Uncharacterized protein</fullName>
    </submittedName>
</protein>
<dbReference type="EMBL" id="ML208262">
    <property type="protein sequence ID" value="TFK75510.1"/>
    <property type="molecule type" value="Genomic_DNA"/>
</dbReference>
<gene>
    <name evidence="1" type="ORF">BDN72DRAFT_831765</name>
</gene>
<dbReference type="Proteomes" id="UP000308600">
    <property type="component" value="Unassembled WGS sequence"/>
</dbReference>